<protein>
    <submittedName>
        <fullName evidence="6">CDGSH-type Zn-finger protein</fullName>
    </submittedName>
</protein>
<keyword evidence="1" id="KW-0001">2Fe-2S</keyword>
<evidence type="ECO:0000256" key="2">
    <source>
        <dbReference type="ARBA" id="ARBA00022723"/>
    </source>
</evidence>
<dbReference type="Proteomes" id="UP000516957">
    <property type="component" value="Unassembled WGS sequence"/>
</dbReference>
<dbReference type="GO" id="GO:0005737">
    <property type="term" value="C:cytoplasm"/>
    <property type="evidence" value="ECO:0007669"/>
    <property type="project" value="UniProtKB-ARBA"/>
</dbReference>
<keyword evidence="2" id="KW-0479">Metal-binding</keyword>
<gene>
    <name evidence="6" type="ORF">BKA08_001661</name>
</gene>
<evidence type="ECO:0000313" key="7">
    <source>
        <dbReference type="Proteomes" id="UP000516957"/>
    </source>
</evidence>
<keyword evidence="3" id="KW-0408">Iron</keyword>
<proteinExistence type="predicted"/>
<evidence type="ECO:0000313" key="6">
    <source>
        <dbReference type="EMBL" id="NYD57423.1"/>
    </source>
</evidence>
<dbReference type="AlphaFoldDB" id="A0A7Y9F0R8"/>
<dbReference type="InterPro" id="IPR018967">
    <property type="entry name" value="FeS-contain_CDGSH-typ"/>
</dbReference>
<feature type="domain" description="Iron-binding zinc finger CDGSH type" evidence="5">
    <location>
        <begin position="20"/>
        <end position="62"/>
    </location>
</feature>
<keyword evidence="4" id="KW-0411">Iron-sulfur</keyword>
<dbReference type="Pfam" id="PF09360">
    <property type="entry name" value="zf-CDGSH"/>
    <property type="match status" value="1"/>
</dbReference>
<comment type="caution">
    <text evidence="6">The sequence shown here is derived from an EMBL/GenBank/DDBJ whole genome shotgun (WGS) entry which is preliminary data.</text>
</comment>
<dbReference type="SMART" id="SM00704">
    <property type="entry name" value="ZnF_CDGSH"/>
    <property type="match status" value="1"/>
</dbReference>
<sequence length="72" mass="7687">MSEPTEILLCEDGPMLVRGQVVVEDEDGQRHVSTRPVTAVCRCGASSLKPWCDGSHKLLAAGGPRARRLGSV</sequence>
<evidence type="ECO:0000256" key="4">
    <source>
        <dbReference type="ARBA" id="ARBA00023014"/>
    </source>
</evidence>
<evidence type="ECO:0000259" key="5">
    <source>
        <dbReference type="SMART" id="SM00704"/>
    </source>
</evidence>
<name>A0A7Y9F0R8_9ACTN</name>
<dbReference type="EMBL" id="JACCBE010000001">
    <property type="protein sequence ID" value="NYD57423.1"/>
    <property type="molecule type" value="Genomic_DNA"/>
</dbReference>
<evidence type="ECO:0000256" key="1">
    <source>
        <dbReference type="ARBA" id="ARBA00022714"/>
    </source>
</evidence>
<keyword evidence="7" id="KW-1185">Reference proteome</keyword>
<dbReference type="GO" id="GO:0051537">
    <property type="term" value="F:2 iron, 2 sulfur cluster binding"/>
    <property type="evidence" value="ECO:0007669"/>
    <property type="project" value="UniProtKB-KW"/>
</dbReference>
<dbReference type="RefSeq" id="WP_179615185.1">
    <property type="nucleotide sequence ID" value="NZ_CP059163.1"/>
</dbReference>
<dbReference type="InterPro" id="IPR042216">
    <property type="entry name" value="MitoNEET_CISD"/>
</dbReference>
<accession>A0A7Y9F0R8</accession>
<reference evidence="6 7" key="1">
    <citation type="submission" date="2020-07" db="EMBL/GenBank/DDBJ databases">
        <title>Sequencing the genomes of 1000 actinobacteria strains.</title>
        <authorList>
            <person name="Klenk H.-P."/>
        </authorList>
    </citation>
    <scope>NUCLEOTIDE SEQUENCE [LARGE SCALE GENOMIC DNA]</scope>
    <source>
        <strain evidence="6 7">DSM 18965</strain>
    </source>
</reference>
<dbReference type="Gene3D" id="3.40.5.90">
    <property type="entry name" value="CDGSH iron-sulfur domain, mitoNEET-type"/>
    <property type="match status" value="1"/>
</dbReference>
<evidence type="ECO:0000256" key="3">
    <source>
        <dbReference type="ARBA" id="ARBA00023004"/>
    </source>
</evidence>
<dbReference type="GO" id="GO:0046872">
    <property type="term" value="F:metal ion binding"/>
    <property type="evidence" value="ECO:0007669"/>
    <property type="project" value="UniProtKB-KW"/>
</dbReference>
<organism evidence="6 7">
    <name type="scientific">Nocardioides marinisabuli</name>
    <dbReference type="NCBI Taxonomy" id="419476"/>
    <lineage>
        <taxon>Bacteria</taxon>
        <taxon>Bacillati</taxon>
        <taxon>Actinomycetota</taxon>
        <taxon>Actinomycetes</taxon>
        <taxon>Propionibacteriales</taxon>
        <taxon>Nocardioidaceae</taxon>
        <taxon>Nocardioides</taxon>
    </lineage>
</organism>